<dbReference type="PROSITE" id="PS00893">
    <property type="entry name" value="NUDIX_BOX"/>
    <property type="match status" value="1"/>
</dbReference>
<protein>
    <submittedName>
        <fullName evidence="6">8-oxo-dGTP diphosphatase</fullName>
        <ecNumber evidence="6">3.6.1.55</ecNumber>
    </submittedName>
</protein>
<dbReference type="Pfam" id="PF00293">
    <property type="entry name" value="NUDIX"/>
    <property type="match status" value="1"/>
</dbReference>
<dbReference type="PANTHER" id="PTHR43046">
    <property type="entry name" value="GDP-MANNOSE MANNOSYL HYDROLASE"/>
    <property type="match status" value="1"/>
</dbReference>
<keyword evidence="2 4" id="KW-0378">Hydrolase</keyword>
<dbReference type="GO" id="GO:0035539">
    <property type="term" value="F:8-oxo-7,8-dihydrodeoxyguanosine triphosphate pyrophosphatase activity"/>
    <property type="evidence" value="ECO:0007669"/>
    <property type="project" value="UniProtKB-EC"/>
</dbReference>
<comment type="similarity">
    <text evidence="4">Belongs to the Nudix hydrolase family.</text>
</comment>
<evidence type="ECO:0000256" key="2">
    <source>
        <dbReference type="ARBA" id="ARBA00022801"/>
    </source>
</evidence>
<proteinExistence type="inferred from homology"/>
<name>A0ABU1IMH5_9BACL</name>
<accession>A0ABU1IMH5</accession>
<dbReference type="EC" id="3.6.1.55" evidence="6"/>
<comment type="cofactor">
    <cofactor evidence="1">
        <name>Mg(2+)</name>
        <dbReference type="ChEBI" id="CHEBI:18420"/>
    </cofactor>
</comment>
<evidence type="ECO:0000259" key="5">
    <source>
        <dbReference type="PROSITE" id="PS51462"/>
    </source>
</evidence>
<gene>
    <name evidence="6" type="ORF">JOE21_000971</name>
</gene>
<dbReference type="InterPro" id="IPR020476">
    <property type="entry name" value="Nudix_hydrolase"/>
</dbReference>
<evidence type="ECO:0000256" key="1">
    <source>
        <dbReference type="ARBA" id="ARBA00001946"/>
    </source>
</evidence>
<dbReference type="CDD" id="cd02883">
    <property type="entry name" value="NUDIX_Hydrolase"/>
    <property type="match status" value="1"/>
</dbReference>
<dbReference type="InterPro" id="IPR015797">
    <property type="entry name" value="NUDIX_hydrolase-like_dom_sf"/>
</dbReference>
<dbReference type="PROSITE" id="PS51462">
    <property type="entry name" value="NUDIX"/>
    <property type="match status" value="1"/>
</dbReference>
<evidence type="ECO:0000256" key="4">
    <source>
        <dbReference type="RuleBase" id="RU003476"/>
    </source>
</evidence>
<evidence type="ECO:0000313" key="7">
    <source>
        <dbReference type="Proteomes" id="UP001185012"/>
    </source>
</evidence>
<keyword evidence="7" id="KW-1185">Reference proteome</keyword>
<keyword evidence="3" id="KW-0460">Magnesium</keyword>
<reference evidence="6 7" key="1">
    <citation type="submission" date="2023-07" db="EMBL/GenBank/DDBJ databases">
        <title>Genomic Encyclopedia of Type Strains, Phase IV (KMG-IV): sequencing the most valuable type-strain genomes for metagenomic binning, comparative biology and taxonomic classification.</title>
        <authorList>
            <person name="Goeker M."/>
        </authorList>
    </citation>
    <scope>NUCLEOTIDE SEQUENCE [LARGE SCALE GENOMIC DNA]</scope>
    <source>
        <strain evidence="6 7">DSM 45903</strain>
    </source>
</reference>
<dbReference type="RefSeq" id="WP_309863029.1">
    <property type="nucleotide sequence ID" value="NZ_JAVDQG010000002.1"/>
</dbReference>
<sequence>MKRVDVSYSFIFDENKQAVLMVKNRREDSFDFTLPGGAVEAGETLSQAAVRETREETGYEIEVGNLIAVSEVFFASKGHHAVFFTFMGRIIGGEMRISRPEEIADVVWMDVSSAARWLRKGGIELQEQSSRLGAPYRDRGIVK</sequence>
<evidence type="ECO:0000256" key="3">
    <source>
        <dbReference type="ARBA" id="ARBA00022842"/>
    </source>
</evidence>
<organism evidence="6 7">
    <name type="scientific">Desmospora profundinema</name>
    <dbReference type="NCBI Taxonomy" id="1571184"/>
    <lineage>
        <taxon>Bacteria</taxon>
        <taxon>Bacillati</taxon>
        <taxon>Bacillota</taxon>
        <taxon>Bacilli</taxon>
        <taxon>Bacillales</taxon>
        <taxon>Thermoactinomycetaceae</taxon>
        <taxon>Desmospora</taxon>
    </lineage>
</organism>
<dbReference type="PRINTS" id="PR00502">
    <property type="entry name" value="NUDIXFAMILY"/>
</dbReference>
<dbReference type="EMBL" id="JAVDQG010000002">
    <property type="protein sequence ID" value="MDR6224980.1"/>
    <property type="molecule type" value="Genomic_DNA"/>
</dbReference>
<evidence type="ECO:0000313" key="6">
    <source>
        <dbReference type="EMBL" id="MDR6224980.1"/>
    </source>
</evidence>
<dbReference type="Gene3D" id="3.90.79.10">
    <property type="entry name" value="Nucleoside Triphosphate Pyrophosphohydrolase"/>
    <property type="match status" value="1"/>
</dbReference>
<feature type="domain" description="Nudix hydrolase" evidence="5">
    <location>
        <begin position="2"/>
        <end position="131"/>
    </location>
</feature>
<comment type="caution">
    <text evidence="6">The sequence shown here is derived from an EMBL/GenBank/DDBJ whole genome shotgun (WGS) entry which is preliminary data.</text>
</comment>
<dbReference type="InterPro" id="IPR000086">
    <property type="entry name" value="NUDIX_hydrolase_dom"/>
</dbReference>
<dbReference type="InterPro" id="IPR020084">
    <property type="entry name" value="NUDIX_hydrolase_CS"/>
</dbReference>
<dbReference type="Proteomes" id="UP001185012">
    <property type="component" value="Unassembled WGS sequence"/>
</dbReference>
<dbReference type="SUPFAM" id="SSF55811">
    <property type="entry name" value="Nudix"/>
    <property type="match status" value="1"/>
</dbReference>
<dbReference type="PANTHER" id="PTHR43046:SF12">
    <property type="entry name" value="GDP-MANNOSE MANNOSYL HYDROLASE"/>
    <property type="match status" value="1"/>
</dbReference>